<accession>A0A6J4RCF7</accession>
<feature type="region of interest" description="Disordered" evidence="1">
    <location>
        <begin position="123"/>
        <end position="165"/>
    </location>
</feature>
<reference evidence="2" key="1">
    <citation type="submission" date="2020-02" db="EMBL/GenBank/DDBJ databases">
        <authorList>
            <person name="Meier V. D."/>
        </authorList>
    </citation>
    <scope>NUCLEOTIDE SEQUENCE</scope>
    <source>
        <strain evidence="2">AVDCRST_MAG30</strain>
    </source>
</reference>
<dbReference type="AlphaFoldDB" id="A0A6J4RCF7"/>
<protein>
    <submittedName>
        <fullName evidence="2">Uncharacterized protein</fullName>
    </submittedName>
</protein>
<evidence type="ECO:0000256" key="1">
    <source>
        <dbReference type="SAM" id="MobiDB-lite"/>
    </source>
</evidence>
<dbReference type="EMBL" id="CADCVS010000010">
    <property type="protein sequence ID" value="CAA9470244.1"/>
    <property type="molecule type" value="Genomic_DNA"/>
</dbReference>
<gene>
    <name evidence="2" type="ORF">AVDCRST_MAG30-47</name>
</gene>
<sequence>MDRRSRRREELPEHGGSEVRQDGTGAAGQKRGLLGGERRERRVADRVHAGVHRVEATGAEPAVDRVGGQAGVEELRAGDQTALARRHSGNVTLAHPRGSTVTFTVIWTVNVTVAAVPVSSVTLSVGHPPNDPATRSRVTRPRANRHTPDALLPSMTAVPGRDGAP</sequence>
<name>A0A6J4RCF7_9ACTN</name>
<feature type="region of interest" description="Disordered" evidence="1">
    <location>
        <begin position="1"/>
        <end position="39"/>
    </location>
</feature>
<proteinExistence type="predicted"/>
<evidence type="ECO:0000313" key="2">
    <source>
        <dbReference type="EMBL" id="CAA9470244.1"/>
    </source>
</evidence>
<organism evidence="2">
    <name type="scientific">uncultured Solirubrobacteraceae bacterium</name>
    <dbReference type="NCBI Taxonomy" id="1162706"/>
    <lineage>
        <taxon>Bacteria</taxon>
        <taxon>Bacillati</taxon>
        <taxon>Actinomycetota</taxon>
        <taxon>Thermoleophilia</taxon>
        <taxon>Solirubrobacterales</taxon>
        <taxon>Solirubrobacteraceae</taxon>
        <taxon>environmental samples</taxon>
    </lineage>
</organism>
<feature type="compositionally biased region" description="Basic and acidic residues" evidence="1">
    <location>
        <begin position="1"/>
        <end position="21"/>
    </location>
</feature>